<evidence type="ECO:0000313" key="9">
    <source>
        <dbReference type="Proteomes" id="UP000287188"/>
    </source>
</evidence>
<dbReference type="InterPro" id="IPR006330">
    <property type="entry name" value="Ado/ade_deaminase"/>
</dbReference>
<evidence type="ECO:0000256" key="5">
    <source>
        <dbReference type="ARBA" id="ARBA00022801"/>
    </source>
</evidence>
<dbReference type="Proteomes" id="UP000287188">
    <property type="component" value="Unassembled WGS sequence"/>
</dbReference>
<comment type="caution">
    <text evidence="8">The sequence shown here is derived from an EMBL/GenBank/DDBJ whole genome shotgun (WGS) entry which is preliminary data.</text>
</comment>
<proteinExistence type="inferred from homology"/>
<dbReference type="PANTHER" id="PTHR11409:SF43">
    <property type="entry name" value="ADENOSINE DEAMINASE"/>
    <property type="match status" value="1"/>
</dbReference>
<dbReference type="GO" id="GO:0004000">
    <property type="term" value="F:adenosine deaminase activity"/>
    <property type="evidence" value="ECO:0007669"/>
    <property type="project" value="UniProtKB-ARBA"/>
</dbReference>
<evidence type="ECO:0000313" key="8">
    <source>
        <dbReference type="EMBL" id="GCE24407.1"/>
    </source>
</evidence>
<dbReference type="EC" id="3.5.4.4" evidence="3"/>
<dbReference type="GO" id="GO:0005829">
    <property type="term" value="C:cytosol"/>
    <property type="evidence" value="ECO:0007669"/>
    <property type="project" value="TreeGrafter"/>
</dbReference>
<dbReference type="InterPro" id="IPR032466">
    <property type="entry name" value="Metal_Hydrolase"/>
</dbReference>
<evidence type="ECO:0000259" key="7">
    <source>
        <dbReference type="Pfam" id="PF00962"/>
    </source>
</evidence>
<dbReference type="Gene3D" id="3.20.20.140">
    <property type="entry name" value="Metal-dependent hydrolases"/>
    <property type="match status" value="1"/>
</dbReference>
<protein>
    <recommendedName>
        <fullName evidence="3">adenosine deaminase</fullName>
        <ecNumber evidence="3">3.5.4.4</ecNumber>
    </recommendedName>
</protein>
<keyword evidence="4" id="KW-0479">Metal-binding</keyword>
<dbReference type="SUPFAM" id="SSF51556">
    <property type="entry name" value="Metallo-dependent hydrolases"/>
    <property type="match status" value="1"/>
</dbReference>
<reference evidence="9" key="1">
    <citation type="submission" date="2018-12" db="EMBL/GenBank/DDBJ databases">
        <title>Tengunoibacter tsumagoiensis gen. nov., sp. nov., Dictyobacter kobayashii sp. nov., D. alpinus sp. nov., and D. joshuensis sp. nov. and description of Dictyobacteraceae fam. nov. within the order Ktedonobacterales isolated from Tengu-no-mugimeshi.</title>
        <authorList>
            <person name="Wang C.M."/>
            <person name="Zheng Y."/>
            <person name="Sakai Y."/>
            <person name="Toyoda A."/>
            <person name="Minakuchi Y."/>
            <person name="Abe K."/>
            <person name="Yokota A."/>
            <person name="Yabe S."/>
        </authorList>
    </citation>
    <scope>NUCLEOTIDE SEQUENCE [LARGE SCALE GENOMIC DNA]</scope>
    <source>
        <strain evidence="9">Uno11</strain>
    </source>
</reference>
<accession>A0A402AZB1</accession>
<sequence length="190" mass="21566">MLTVRLVEQFRGTNVVALDLAGDEAGYPLDAHISAFEYAVQQGLYRTAHAGEARGADSVWETLQHLQPTRIGHGARSIEDPALIEKLRTEQIHLEICPASNLQTNMYDTYIDHPINQLYQQGVPLSVNTDNRMITPVTLKQEYEHLHQYFQWGKEDFLRCNLRAVQASFLPAETKERLIDKLQAAYAACE</sequence>
<dbReference type="GO" id="GO:0043103">
    <property type="term" value="P:hypoxanthine salvage"/>
    <property type="evidence" value="ECO:0007669"/>
    <property type="project" value="TreeGrafter"/>
</dbReference>
<comment type="similarity">
    <text evidence="2">Belongs to the metallo-dependent hydrolases superfamily. Adenosine and AMP deaminases family.</text>
</comment>
<dbReference type="GO" id="GO:0009897">
    <property type="term" value="C:external side of plasma membrane"/>
    <property type="evidence" value="ECO:0007669"/>
    <property type="project" value="TreeGrafter"/>
</dbReference>
<dbReference type="GO" id="GO:0060169">
    <property type="term" value="P:negative regulation of adenosine receptor signaling pathway"/>
    <property type="evidence" value="ECO:0007669"/>
    <property type="project" value="TreeGrafter"/>
</dbReference>
<dbReference type="GO" id="GO:0046872">
    <property type="term" value="F:metal ion binding"/>
    <property type="evidence" value="ECO:0007669"/>
    <property type="project" value="UniProtKB-KW"/>
</dbReference>
<organism evidence="8 9">
    <name type="scientific">Dictyobacter kobayashii</name>
    <dbReference type="NCBI Taxonomy" id="2014872"/>
    <lineage>
        <taxon>Bacteria</taxon>
        <taxon>Bacillati</taxon>
        <taxon>Chloroflexota</taxon>
        <taxon>Ktedonobacteria</taxon>
        <taxon>Ktedonobacterales</taxon>
        <taxon>Dictyobacteraceae</taxon>
        <taxon>Dictyobacter</taxon>
    </lineage>
</organism>
<keyword evidence="6" id="KW-0862">Zinc</keyword>
<evidence type="ECO:0000256" key="1">
    <source>
        <dbReference type="ARBA" id="ARBA00001947"/>
    </source>
</evidence>
<dbReference type="InterPro" id="IPR001365">
    <property type="entry name" value="A_deaminase_dom"/>
</dbReference>
<dbReference type="AlphaFoldDB" id="A0A402AZB1"/>
<dbReference type="Pfam" id="PF00962">
    <property type="entry name" value="A_deaminase"/>
    <property type="match status" value="1"/>
</dbReference>
<name>A0A402AZB1_9CHLR</name>
<feature type="domain" description="Adenosine deaminase" evidence="7">
    <location>
        <begin position="4"/>
        <end position="184"/>
    </location>
</feature>
<dbReference type="GO" id="GO:0046103">
    <property type="term" value="P:inosine biosynthetic process"/>
    <property type="evidence" value="ECO:0007669"/>
    <property type="project" value="TreeGrafter"/>
</dbReference>
<gene>
    <name evidence="8" type="ORF">KDK_82070</name>
</gene>
<keyword evidence="5" id="KW-0378">Hydrolase</keyword>
<dbReference type="GO" id="GO:0006154">
    <property type="term" value="P:adenosine catabolic process"/>
    <property type="evidence" value="ECO:0007669"/>
    <property type="project" value="TreeGrafter"/>
</dbReference>
<keyword evidence="9" id="KW-1185">Reference proteome</keyword>
<comment type="cofactor">
    <cofactor evidence="1">
        <name>Zn(2+)</name>
        <dbReference type="ChEBI" id="CHEBI:29105"/>
    </cofactor>
</comment>
<dbReference type="PANTHER" id="PTHR11409">
    <property type="entry name" value="ADENOSINE DEAMINASE"/>
    <property type="match status" value="1"/>
</dbReference>
<evidence type="ECO:0000256" key="4">
    <source>
        <dbReference type="ARBA" id="ARBA00022723"/>
    </source>
</evidence>
<dbReference type="EMBL" id="BIFS01000002">
    <property type="protein sequence ID" value="GCE24407.1"/>
    <property type="molecule type" value="Genomic_DNA"/>
</dbReference>
<evidence type="ECO:0000256" key="3">
    <source>
        <dbReference type="ARBA" id="ARBA00012784"/>
    </source>
</evidence>
<evidence type="ECO:0000256" key="2">
    <source>
        <dbReference type="ARBA" id="ARBA00006676"/>
    </source>
</evidence>
<evidence type="ECO:0000256" key="6">
    <source>
        <dbReference type="ARBA" id="ARBA00022833"/>
    </source>
</evidence>